<reference evidence="4 5" key="1">
    <citation type="submission" date="2016-08" db="EMBL/GenBank/DDBJ databases">
        <title>Draft genome of the agarase producing Sphingomonas sp. MCT13.</title>
        <authorList>
            <person name="D'Andrea M.M."/>
            <person name="Rossolini G.M."/>
            <person name="Thaller M.C."/>
        </authorList>
    </citation>
    <scope>NUCLEOTIDE SEQUENCE [LARGE SCALE GENOMIC DNA]</scope>
    <source>
        <strain evidence="4 5">MCT13</strain>
    </source>
</reference>
<sequence>MTNDTPSSQPPTIARGLWAALAIIALAAIVAPLLVVLNAPRVVVTDPVLAKITGPKRVVPKAELPAVEPVELAALPAATAREINAAVPFSTAPNPAARAFSLRASAADQARAIDCLAAATWYEAGDDAVGQRAVAQVIINRMRHPAFPKSICGVVFQGQERRTGCQFTFTCDGAMARTPSPAAWARARDIARMALNGTVYAKVGHSTHYHTDWVVPYWSASRDKVAEVNTHLFFRWTGWWGTPPAFRRSYAGAEPVIAKMARLSPAHAVAGAALDPAISGVDGVIDPASIPEAAVPKPVAAAEPDTFYVALDRKLGEDGFAALAIRTCGDRPYCKFLGWSDPRRVPSAGAQLTPAQLESMSFSYLRDSAQGYGRALWNCAEYKRPSPLQCMRRAVPAAPASSVGAGDPATAARRTAPPDGLAGVRRKGQFTPAPAASPSPSPAATPAD</sequence>
<feature type="region of interest" description="Disordered" evidence="1">
    <location>
        <begin position="399"/>
        <end position="448"/>
    </location>
</feature>
<protein>
    <submittedName>
        <fullName evidence="4">SleB-like protein</fullName>
    </submittedName>
</protein>
<dbReference type="EMBL" id="MDDS01000006">
    <property type="protein sequence ID" value="ODP39341.1"/>
    <property type="molecule type" value="Genomic_DNA"/>
</dbReference>
<feature type="transmembrane region" description="Helical" evidence="2">
    <location>
        <begin position="16"/>
        <end position="37"/>
    </location>
</feature>
<dbReference type="AlphaFoldDB" id="A0A1E3LZZ1"/>
<dbReference type="Proteomes" id="UP000094487">
    <property type="component" value="Unassembled WGS sequence"/>
</dbReference>
<keyword evidence="2" id="KW-0812">Transmembrane</keyword>
<name>A0A1E3LZZ1_9SPHN</name>
<dbReference type="InterPro" id="IPR011105">
    <property type="entry name" value="Cell_wall_hydrolase_SleB"/>
</dbReference>
<proteinExistence type="predicted"/>
<keyword evidence="5" id="KW-1185">Reference proteome</keyword>
<evidence type="ECO:0000256" key="2">
    <source>
        <dbReference type="SAM" id="Phobius"/>
    </source>
</evidence>
<evidence type="ECO:0000259" key="3">
    <source>
        <dbReference type="Pfam" id="PF07486"/>
    </source>
</evidence>
<accession>A0A1E3LZZ1</accession>
<dbReference type="GO" id="GO:0016787">
    <property type="term" value="F:hydrolase activity"/>
    <property type="evidence" value="ECO:0007669"/>
    <property type="project" value="InterPro"/>
</dbReference>
<dbReference type="Pfam" id="PF07486">
    <property type="entry name" value="Hydrolase_2"/>
    <property type="match status" value="1"/>
</dbReference>
<feature type="compositionally biased region" description="Pro residues" evidence="1">
    <location>
        <begin position="435"/>
        <end position="448"/>
    </location>
</feature>
<dbReference type="STRING" id="1888892.BFL28_11065"/>
<organism evidence="4 5">
    <name type="scientific">Sphingomonas turrisvirgatae</name>
    <dbReference type="NCBI Taxonomy" id="1888892"/>
    <lineage>
        <taxon>Bacteria</taxon>
        <taxon>Pseudomonadati</taxon>
        <taxon>Pseudomonadota</taxon>
        <taxon>Alphaproteobacteria</taxon>
        <taxon>Sphingomonadales</taxon>
        <taxon>Sphingomonadaceae</taxon>
        <taxon>Sphingomonas</taxon>
    </lineage>
</organism>
<dbReference type="RefSeq" id="WP_069319112.1">
    <property type="nucleotide sequence ID" value="NZ_MDDS01000006.1"/>
</dbReference>
<gene>
    <name evidence="4" type="ORF">BFL28_11065</name>
</gene>
<dbReference type="Gene3D" id="1.10.10.2520">
    <property type="entry name" value="Cell wall hydrolase SleB, domain 1"/>
    <property type="match status" value="1"/>
</dbReference>
<evidence type="ECO:0000313" key="5">
    <source>
        <dbReference type="Proteomes" id="UP000094487"/>
    </source>
</evidence>
<keyword evidence="2" id="KW-0472">Membrane</keyword>
<feature type="compositionally biased region" description="Low complexity" evidence="1">
    <location>
        <begin position="399"/>
        <end position="420"/>
    </location>
</feature>
<evidence type="ECO:0000256" key="1">
    <source>
        <dbReference type="SAM" id="MobiDB-lite"/>
    </source>
</evidence>
<comment type="caution">
    <text evidence="4">The sequence shown here is derived from an EMBL/GenBank/DDBJ whole genome shotgun (WGS) entry which is preliminary data.</text>
</comment>
<feature type="domain" description="Cell wall hydrolase SleB" evidence="3">
    <location>
        <begin position="126"/>
        <end position="234"/>
    </location>
</feature>
<evidence type="ECO:0000313" key="4">
    <source>
        <dbReference type="EMBL" id="ODP39341.1"/>
    </source>
</evidence>
<keyword evidence="2" id="KW-1133">Transmembrane helix</keyword>
<dbReference type="InterPro" id="IPR042047">
    <property type="entry name" value="SleB_dom1"/>
</dbReference>